<dbReference type="Gene3D" id="1.10.530.10">
    <property type="match status" value="1"/>
</dbReference>
<dbReference type="Pfam" id="PF13702">
    <property type="entry name" value="Lysozyme_like"/>
    <property type="match status" value="1"/>
</dbReference>
<feature type="compositionally biased region" description="Basic residues" evidence="1">
    <location>
        <begin position="1"/>
        <end position="28"/>
    </location>
</feature>
<proteinExistence type="predicted"/>
<feature type="domain" description="CwlT-like lysozyme" evidence="2">
    <location>
        <begin position="78"/>
        <end position="231"/>
    </location>
</feature>
<accession>A0A9D1ABR8</accession>
<evidence type="ECO:0000256" key="1">
    <source>
        <dbReference type="SAM" id="MobiDB-lite"/>
    </source>
</evidence>
<sequence>MEEKKQQKKKTPKTKKISKKPSSGKKPARLSPSQKTLLRKRQLARRTLLFLAALLLAVLIRGVFFSRRNRQEDYTLSDSVLQHEALVDQYTEQYGITQYKNYILAIIQVESAGLGADIMQSSESLGLSPNSLGREESVRQGCAYFSTLLNYGESLGCDIESVVQAYNYGIGFLDFVNQNGKAYSFELAQQYASQMSGGSTVAYTNPIALQTNGGWRYTYGNMFYVMLVEQYLPEQ</sequence>
<name>A0A9D1ABR8_9FIRM</name>
<comment type="caution">
    <text evidence="3">The sequence shown here is derived from an EMBL/GenBank/DDBJ whole genome shotgun (WGS) entry which is preliminary data.</text>
</comment>
<reference evidence="3" key="2">
    <citation type="journal article" date="2021" name="PeerJ">
        <title>Extensive microbial diversity within the chicken gut microbiome revealed by metagenomics and culture.</title>
        <authorList>
            <person name="Gilroy R."/>
            <person name="Ravi A."/>
            <person name="Getino M."/>
            <person name="Pursley I."/>
            <person name="Horton D.L."/>
            <person name="Alikhan N.F."/>
            <person name="Baker D."/>
            <person name="Gharbi K."/>
            <person name="Hall N."/>
            <person name="Watson M."/>
            <person name="Adriaenssens E.M."/>
            <person name="Foster-Nyarko E."/>
            <person name="Jarju S."/>
            <person name="Secka A."/>
            <person name="Antonio M."/>
            <person name="Oren A."/>
            <person name="Chaudhuri R.R."/>
            <person name="La Ragione R."/>
            <person name="Hildebrand F."/>
            <person name="Pallen M.J."/>
        </authorList>
    </citation>
    <scope>NUCLEOTIDE SEQUENCE</scope>
    <source>
        <strain evidence="3">ChiSjej4B22-8148</strain>
    </source>
</reference>
<dbReference type="SUPFAM" id="SSF53955">
    <property type="entry name" value="Lysozyme-like"/>
    <property type="match status" value="1"/>
</dbReference>
<evidence type="ECO:0000313" key="4">
    <source>
        <dbReference type="Proteomes" id="UP000886757"/>
    </source>
</evidence>
<evidence type="ECO:0000313" key="3">
    <source>
        <dbReference type="EMBL" id="HIR12489.1"/>
    </source>
</evidence>
<dbReference type="AlphaFoldDB" id="A0A9D1ABR8"/>
<reference evidence="3" key="1">
    <citation type="submission" date="2020-10" db="EMBL/GenBank/DDBJ databases">
        <authorList>
            <person name="Gilroy R."/>
        </authorList>
    </citation>
    <scope>NUCLEOTIDE SEQUENCE</scope>
    <source>
        <strain evidence="3">ChiSjej4B22-8148</strain>
    </source>
</reference>
<evidence type="ECO:0000259" key="2">
    <source>
        <dbReference type="Pfam" id="PF13702"/>
    </source>
</evidence>
<feature type="region of interest" description="Disordered" evidence="1">
    <location>
        <begin position="1"/>
        <end position="35"/>
    </location>
</feature>
<gene>
    <name evidence="3" type="ORF">IAB31_01025</name>
</gene>
<organism evidence="3 4">
    <name type="scientific">Candidatus Choladousia intestinavium</name>
    <dbReference type="NCBI Taxonomy" id="2840727"/>
    <lineage>
        <taxon>Bacteria</taxon>
        <taxon>Bacillati</taxon>
        <taxon>Bacillota</taxon>
        <taxon>Clostridia</taxon>
        <taxon>Lachnospirales</taxon>
        <taxon>Lachnospiraceae</taxon>
        <taxon>Lachnospiraceae incertae sedis</taxon>
        <taxon>Candidatus Choladousia</taxon>
    </lineage>
</organism>
<dbReference type="InterPro" id="IPR023346">
    <property type="entry name" value="Lysozyme-like_dom_sf"/>
</dbReference>
<dbReference type="EMBL" id="DVGK01000015">
    <property type="protein sequence ID" value="HIR12489.1"/>
    <property type="molecule type" value="Genomic_DNA"/>
</dbReference>
<protein>
    <submittedName>
        <fullName evidence="3">Lysozyme family protein</fullName>
    </submittedName>
</protein>
<dbReference type="CDD" id="cd16891">
    <property type="entry name" value="CwlT-like"/>
    <property type="match status" value="1"/>
</dbReference>
<dbReference type="Proteomes" id="UP000886757">
    <property type="component" value="Unassembled WGS sequence"/>
</dbReference>
<dbReference type="InterPro" id="IPR047194">
    <property type="entry name" value="CwlT-like_lysozyme"/>
</dbReference>